<dbReference type="EMBL" id="JAVIJP010000077">
    <property type="protein sequence ID" value="KAL3618827.1"/>
    <property type="molecule type" value="Genomic_DNA"/>
</dbReference>
<keyword evidence="3" id="KW-1185">Reference proteome</keyword>
<sequence>MFVYTLDMDVDKLVSLEPRTSEFVFELKPKVGFLEFVHQDSISSVSGDLISVIRCHGKTGETASSGEVFDIDHSTGAIIKFIWILMTTVKGREVAFADIAARGFLERQELCHRHFQHFVTLVPQWRLRFLNEINELSTWEECKEHVEETSDYSIDKNLRDIITELLKEQSVQVAKLIAFMEGVVERTRNKSTNEDNQDDGQEEDEDHGQDHDPEDSDYSSKPTI</sequence>
<proteinExistence type="predicted"/>
<dbReference type="Proteomes" id="UP001632038">
    <property type="component" value="Unassembled WGS sequence"/>
</dbReference>
<organism evidence="2 3">
    <name type="scientific">Castilleja foliolosa</name>
    <dbReference type="NCBI Taxonomy" id="1961234"/>
    <lineage>
        <taxon>Eukaryota</taxon>
        <taxon>Viridiplantae</taxon>
        <taxon>Streptophyta</taxon>
        <taxon>Embryophyta</taxon>
        <taxon>Tracheophyta</taxon>
        <taxon>Spermatophyta</taxon>
        <taxon>Magnoliopsida</taxon>
        <taxon>eudicotyledons</taxon>
        <taxon>Gunneridae</taxon>
        <taxon>Pentapetalae</taxon>
        <taxon>asterids</taxon>
        <taxon>lamiids</taxon>
        <taxon>Lamiales</taxon>
        <taxon>Orobanchaceae</taxon>
        <taxon>Pedicularideae</taxon>
        <taxon>Castillejinae</taxon>
        <taxon>Castilleja</taxon>
    </lineage>
</organism>
<feature type="compositionally biased region" description="Acidic residues" evidence="1">
    <location>
        <begin position="195"/>
        <end position="217"/>
    </location>
</feature>
<feature type="region of interest" description="Disordered" evidence="1">
    <location>
        <begin position="187"/>
        <end position="224"/>
    </location>
</feature>
<comment type="caution">
    <text evidence="2">The sequence shown here is derived from an EMBL/GenBank/DDBJ whole genome shotgun (WGS) entry which is preliminary data.</text>
</comment>
<evidence type="ECO:0000256" key="1">
    <source>
        <dbReference type="SAM" id="MobiDB-lite"/>
    </source>
</evidence>
<reference evidence="3" key="1">
    <citation type="journal article" date="2024" name="IScience">
        <title>Strigolactones Initiate the Formation of Haustorium-like Structures in Castilleja.</title>
        <authorList>
            <person name="Buerger M."/>
            <person name="Peterson D."/>
            <person name="Chory J."/>
        </authorList>
    </citation>
    <scope>NUCLEOTIDE SEQUENCE [LARGE SCALE GENOMIC DNA]</scope>
</reference>
<dbReference type="AlphaFoldDB" id="A0ABD3BQ35"/>
<protein>
    <submittedName>
        <fullName evidence="2">Uncharacterized protein</fullName>
    </submittedName>
</protein>
<evidence type="ECO:0000313" key="3">
    <source>
        <dbReference type="Proteomes" id="UP001632038"/>
    </source>
</evidence>
<gene>
    <name evidence="2" type="ORF">CASFOL_037350</name>
</gene>
<accession>A0ABD3BQ35</accession>
<evidence type="ECO:0000313" key="2">
    <source>
        <dbReference type="EMBL" id="KAL3618827.1"/>
    </source>
</evidence>
<name>A0ABD3BQ35_9LAMI</name>